<dbReference type="AlphaFoldDB" id="A0A8M8VAW6"/>
<accession>A0A8M8VAW6</accession>
<dbReference type="InterPro" id="IPR013103">
    <property type="entry name" value="RVT_2"/>
</dbReference>
<protein>
    <submittedName>
        <fullName evidence="3">Uncharacterized protein LOC110012821</fullName>
    </submittedName>
</protein>
<dbReference type="PANTHER" id="PTHR11439">
    <property type="entry name" value="GAG-POL-RELATED RETROTRANSPOSON"/>
    <property type="match status" value="1"/>
</dbReference>
<proteinExistence type="predicted"/>
<dbReference type="PANTHER" id="PTHR11439:SF470">
    <property type="entry name" value="CYSTEINE-RICH RLK (RECEPTOR-LIKE PROTEIN KINASE) 8"/>
    <property type="match status" value="1"/>
</dbReference>
<feature type="domain" description="Reverse transcriptase Ty1/copia-type" evidence="1">
    <location>
        <begin position="3"/>
        <end position="153"/>
    </location>
</feature>
<dbReference type="Proteomes" id="UP000504604">
    <property type="component" value="Linkage group LG11"/>
</dbReference>
<dbReference type="CDD" id="cd09272">
    <property type="entry name" value="RNase_HI_RT_Ty1"/>
    <property type="match status" value="1"/>
</dbReference>
<dbReference type="InterPro" id="IPR043502">
    <property type="entry name" value="DNA/RNA_pol_sf"/>
</dbReference>
<dbReference type="GeneID" id="110012821"/>
<dbReference type="KEGG" id="sind:110012821"/>
<reference evidence="3" key="1">
    <citation type="submission" date="2025-08" db="UniProtKB">
        <authorList>
            <consortium name="RefSeq"/>
        </authorList>
    </citation>
    <scope>IDENTIFICATION</scope>
</reference>
<evidence type="ECO:0000313" key="3">
    <source>
        <dbReference type="RefSeq" id="XP_020553449.1"/>
    </source>
</evidence>
<dbReference type="OrthoDB" id="414945at2759"/>
<keyword evidence="2" id="KW-1185">Reference proteome</keyword>
<sequence>MACQVDINNVFLHGYLDKDIYMQAPDDYFVQLAQVCKLKMSLYGLKQVFRQWNLKVTNNLLSFGFVQSPYVHCLFTQQTNVGLVALLVYVDDILITCSSKHKIVEIKKFLDATFTIKDLDLAKYFLGLEIARSSIGMSIIQHKFILEIQDTGLLSCFLSPACRRLVGRLLYLSFTRLDISFGAQQLSQYVHAPRQHHLEAALHRVRYLKGCPESGLFFPVSNSFTVSTYCDADWASCTDSPRFLTVFCIFLSKALISWKTKKQMIVARSTVETKYHNLGSTVCELQWITYLLLTSVFKSPVLFLYTLTTKL</sequence>
<gene>
    <name evidence="3" type="primary">LOC110012821</name>
</gene>
<organism evidence="2 3">
    <name type="scientific">Sesamum indicum</name>
    <name type="common">Oriental sesame</name>
    <name type="synonym">Sesamum orientale</name>
    <dbReference type="NCBI Taxonomy" id="4182"/>
    <lineage>
        <taxon>Eukaryota</taxon>
        <taxon>Viridiplantae</taxon>
        <taxon>Streptophyta</taxon>
        <taxon>Embryophyta</taxon>
        <taxon>Tracheophyta</taxon>
        <taxon>Spermatophyta</taxon>
        <taxon>Magnoliopsida</taxon>
        <taxon>eudicotyledons</taxon>
        <taxon>Gunneridae</taxon>
        <taxon>Pentapetalae</taxon>
        <taxon>asterids</taxon>
        <taxon>lamiids</taxon>
        <taxon>Lamiales</taxon>
        <taxon>Pedaliaceae</taxon>
        <taxon>Sesamum</taxon>
    </lineage>
</organism>
<evidence type="ECO:0000259" key="1">
    <source>
        <dbReference type="Pfam" id="PF07727"/>
    </source>
</evidence>
<dbReference type="RefSeq" id="XP_020553449.1">
    <property type="nucleotide sequence ID" value="XM_020697790.1"/>
</dbReference>
<name>A0A8M8VAW6_SESIN</name>
<evidence type="ECO:0000313" key="2">
    <source>
        <dbReference type="Proteomes" id="UP000504604"/>
    </source>
</evidence>
<dbReference type="Pfam" id="PF07727">
    <property type="entry name" value="RVT_2"/>
    <property type="match status" value="1"/>
</dbReference>
<dbReference type="SUPFAM" id="SSF56672">
    <property type="entry name" value="DNA/RNA polymerases"/>
    <property type="match status" value="1"/>
</dbReference>